<protein>
    <submittedName>
        <fullName evidence="1">Uncharacterized protein</fullName>
    </submittedName>
</protein>
<organism evidence="1 2">
    <name type="scientific">Tractidigestivibacter scatoligenes</name>
    <name type="common">Olsenella scatoligenes</name>
    <dbReference type="NCBI Taxonomy" id="1299998"/>
    <lineage>
        <taxon>Bacteria</taxon>
        <taxon>Bacillati</taxon>
        <taxon>Actinomycetota</taxon>
        <taxon>Coriobacteriia</taxon>
        <taxon>Coriobacteriales</taxon>
        <taxon>Atopobiaceae</taxon>
        <taxon>Tractidigestivibacter</taxon>
    </lineage>
</organism>
<dbReference type="STRING" id="1299998.AUL39_09075"/>
<dbReference type="Proteomes" id="UP000054078">
    <property type="component" value="Unassembled WGS sequence"/>
</dbReference>
<keyword evidence="2" id="KW-1185">Reference proteome</keyword>
<dbReference type="SUPFAM" id="SSF51735">
    <property type="entry name" value="NAD(P)-binding Rossmann-fold domains"/>
    <property type="match status" value="1"/>
</dbReference>
<evidence type="ECO:0000313" key="1">
    <source>
        <dbReference type="EMBL" id="KUH57834.1"/>
    </source>
</evidence>
<dbReference type="RefSeq" id="WP_059055539.1">
    <property type="nucleotide sequence ID" value="NZ_LOJF01000011.1"/>
</dbReference>
<name>A0A117J3V6_TRASO</name>
<reference evidence="1 2" key="1">
    <citation type="submission" date="2015-12" db="EMBL/GenBank/DDBJ databases">
        <title>Draft Genome Sequence of Olsenella scatoligenes SK9K4T; a Producer of 3-Methylindole- (skatole) and 4-Methylphenol- (p-cresol) Isolated from Pig Feces.</title>
        <authorList>
            <person name="Li X."/>
            <person name="Borg B."/>
            <person name="Canibe N."/>
        </authorList>
    </citation>
    <scope>NUCLEOTIDE SEQUENCE [LARGE SCALE GENOMIC DNA]</scope>
    <source>
        <strain evidence="1 2">SK9K4</strain>
    </source>
</reference>
<accession>A0A117J3V6</accession>
<dbReference type="InterPro" id="IPR036291">
    <property type="entry name" value="NAD(P)-bd_dom_sf"/>
</dbReference>
<comment type="caution">
    <text evidence="1">The sequence shown here is derived from an EMBL/GenBank/DDBJ whole genome shotgun (WGS) entry which is preliminary data.</text>
</comment>
<dbReference type="EMBL" id="LOJF01000011">
    <property type="protein sequence ID" value="KUH57834.1"/>
    <property type="molecule type" value="Genomic_DNA"/>
</dbReference>
<dbReference type="Gene3D" id="3.40.50.720">
    <property type="entry name" value="NAD(P)-binding Rossmann-like Domain"/>
    <property type="match status" value="1"/>
</dbReference>
<gene>
    <name evidence="1" type="ORF">AUL39_09075</name>
</gene>
<proteinExistence type="predicted"/>
<dbReference type="PRINTS" id="PR00081">
    <property type="entry name" value="GDHRDH"/>
</dbReference>
<dbReference type="OrthoDB" id="7064009at2"/>
<evidence type="ECO:0000313" key="2">
    <source>
        <dbReference type="Proteomes" id="UP000054078"/>
    </source>
</evidence>
<sequence length="139" mass="15762">MASPETIVRINALGTVYVNQEFYKVMDGGAIVDIASQGGYMLPGFMTPRRTYPLALTDEDAFVKKLVRRASIMHNEEADPQVAYMITKNFVHWYSAGCALKYMRHHDIRVLSVSPGYVETPMTEKERGKATDMRPQWQG</sequence>
<dbReference type="AlphaFoldDB" id="A0A117J3V6"/>
<dbReference type="InterPro" id="IPR002347">
    <property type="entry name" value="SDR_fam"/>
</dbReference>